<dbReference type="SMART" id="SM00327">
    <property type="entry name" value="VWA"/>
    <property type="match status" value="1"/>
</dbReference>
<dbReference type="SUPFAM" id="SSF53300">
    <property type="entry name" value="vWA-like"/>
    <property type="match status" value="1"/>
</dbReference>
<dbReference type="AlphaFoldDB" id="A0AA41X1H3"/>
<evidence type="ECO:0000313" key="3">
    <source>
        <dbReference type="EMBL" id="MCP3428641.1"/>
    </source>
</evidence>
<dbReference type="PANTHER" id="PTHR22550">
    <property type="entry name" value="SPORE GERMINATION PROTEIN"/>
    <property type="match status" value="1"/>
</dbReference>
<evidence type="ECO:0000256" key="1">
    <source>
        <dbReference type="SAM" id="Phobius"/>
    </source>
</evidence>
<keyword evidence="4" id="KW-1185">Reference proteome</keyword>
<comment type="caution">
    <text evidence="3">The sequence shown here is derived from an EMBL/GenBank/DDBJ whole genome shotgun (WGS) entry which is preliminary data.</text>
</comment>
<evidence type="ECO:0000313" key="4">
    <source>
        <dbReference type="Proteomes" id="UP001165413"/>
    </source>
</evidence>
<dbReference type="Proteomes" id="UP001165413">
    <property type="component" value="Unassembled WGS sequence"/>
</dbReference>
<organism evidence="3 4">
    <name type="scientific">Opacimonas viscosa</name>
    <dbReference type="NCBI Taxonomy" id="2961944"/>
    <lineage>
        <taxon>Bacteria</taxon>
        <taxon>Pseudomonadati</taxon>
        <taxon>Pseudomonadota</taxon>
        <taxon>Gammaproteobacteria</taxon>
        <taxon>Alteromonadales</taxon>
        <taxon>Alteromonadaceae</taxon>
        <taxon>Opacimonas</taxon>
    </lineage>
</organism>
<feature type="domain" description="VWFA" evidence="2">
    <location>
        <begin position="105"/>
        <end position="302"/>
    </location>
</feature>
<keyword evidence="1" id="KW-0812">Transmembrane</keyword>
<gene>
    <name evidence="3" type="ORF">NLF92_06745</name>
</gene>
<dbReference type="Gene3D" id="3.40.50.410">
    <property type="entry name" value="von Willebrand factor, type A domain"/>
    <property type="match status" value="1"/>
</dbReference>
<dbReference type="PROSITE" id="PS50234">
    <property type="entry name" value="VWFA"/>
    <property type="match status" value="1"/>
</dbReference>
<keyword evidence="1" id="KW-1133">Transmembrane helix</keyword>
<name>A0AA41X1H3_9ALTE</name>
<dbReference type="CDD" id="cd01467">
    <property type="entry name" value="vWA_BatA_type"/>
    <property type="match status" value="1"/>
</dbReference>
<keyword evidence="1" id="KW-0472">Membrane</keyword>
<dbReference type="PANTHER" id="PTHR22550:SF18">
    <property type="entry name" value="VWFA DOMAIN-CONTAINING PROTEIN"/>
    <property type="match status" value="1"/>
</dbReference>
<dbReference type="RefSeq" id="WP_254100105.1">
    <property type="nucleotide sequence ID" value="NZ_JANATA010000009.1"/>
</dbReference>
<dbReference type="InterPro" id="IPR036465">
    <property type="entry name" value="vWFA_dom_sf"/>
</dbReference>
<feature type="transmembrane region" description="Helical" evidence="1">
    <location>
        <begin position="18"/>
        <end position="36"/>
    </location>
</feature>
<feature type="transmembrane region" description="Helical" evidence="1">
    <location>
        <begin position="73"/>
        <end position="92"/>
    </location>
</feature>
<proteinExistence type="predicted"/>
<sequence>MSQHIAPWLPDFLQNLSFAWWYAVALLPLPFILFLFRSRTTEPTRAKAVFMPTFANISTQVHRQVPQTKWLKWLFFTVIWCCLVIATMRPVYYGEPIAIPNEGRDLMIAVDLSGSMQTKDMRINNQEVDRLVMVKSVLSEFIQQRVGDRLGLILFADTAYLQAPLTFDRNTVATLLDETVIGLVGESTAIGDAIGLAVKRYNAKPDTKKVLILLTDGQNTAGNITPEQALELAMSEEVTIYPIGVGADSMMVNSLFGQRQINPSAELDEKLLSELAKATGGQYFRARDTEELANIYALLNRIEPIADETQTIRPQTSLFYYFGGASFGLWCVYVILLLLQNRLNLRLAV</sequence>
<dbReference type="InterPro" id="IPR050768">
    <property type="entry name" value="UPF0353/GerABKA_families"/>
</dbReference>
<accession>A0AA41X1H3</accession>
<evidence type="ECO:0000259" key="2">
    <source>
        <dbReference type="PROSITE" id="PS50234"/>
    </source>
</evidence>
<dbReference type="EMBL" id="JANATA010000009">
    <property type="protein sequence ID" value="MCP3428641.1"/>
    <property type="molecule type" value="Genomic_DNA"/>
</dbReference>
<dbReference type="InterPro" id="IPR002035">
    <property type="entry name" value="VWF_A"/>
</dbReference>
<reference evidence="3" key="1">
    <citation type="submission" date="2022-07" db="EMBL/GenBank/DDBJ databases">
        <title>Characterization of the Novel Bacterium Alteromonas immobilis LMIT006 and Alteromonas gregis LMIT007.</title>
        <authorList>
            <person name="Lin X."/>
        </authorList>
    </citation>
    <scope>NUCLEOTIDE SEQUENCE</scope>
    <source>
        <strain evidence="3">LMIT007</strain>
    </source>
</reference>
<feature type="transmembrane region" description="Helical" evidence="1">
    <location>
        <begin position="318"/>
        <end position="339"/>
    </location>
</feature>
<dbReference type="Pfam" id="PF00092">
    <property type="entry name" value="VWA"/>
    <property type="match status" value="1"/>
</dbReference>
<protein>
    <submittedName>
        <fullName evidence="3">VWA domain-containing protein</fullName>
    </submittedName>
</protein>
<dbReference type="InterPro" id="IPR033881">
    <property type="entry name" value="vWA_BatA_type"/>
</dbReference>